<dbReference type="Gene3D" id="3.30.1120.10">
    <property type="match status" value="1"/>
</dbReference>
<dbReference type="PANTHER" id="PTHR42693:SF33">
    <property type="entry name" value="ARYLSULFATASE"/>
    <property type="match status" value="1"/>
</dbReference>
<dbReference type="Gene3D" id="3.40.720.10">
    <property type="entry name" value="Alkaline Phosphatase, subunit A"/>
    <property type="match status" value="1"/>
</dbReference>
<accession>X0SX66</accession>
<feature type="non-terminal residue" evidence="3">
    <location>
        <position position="1"/>
    </location>
</feature>
<sequence length="337" mass="38051">AAGGERPFFLHVTYTAPHWPLHALPEDIAKYEGKYRAGWDAIRTARHEQLKGLGIVDPKWEISPRDAEAPPWDDLDAKRRDWEDLRMAVYAAQIDCMDRGVGLILAKLRELNIEDNTLVMFLSDNGGCAEFLAEDGHTQRYDQVPPWCGPVQCGNRPDLRPGGPDTFMSYDLPWANASNSPLRLYKHWVHEGGIATPLICRWPAAAAAGGIAHQPCHVMDIMATCLDAAGVDYPGQYNGRAIQPLEGESFAPVLRGQESWRRRREICWEHEGNRAVRQENWKLVSKHPGQWELYDMNEDRTELTDLAAKNPPKVAELAAIYDEWAARCGVLPWPLKK</sequence>
<dbReference type="EMBL" id="BARS01004537">
    <property type="protein sequence ID" value="GAF79736.1"/>
    <property type="molecule type" value="Genomic_DNA"/>
</dbReference>
<dbReference type="InterPro" id="IPR017850">
    <property type="entry name" value="Alkaline_phosphatase_core_sf"/>
</dbReference>
<dbReference type="GO" id="GO:0004065">
    <property type="term" value="F:arylsulfatase activity"/>
    <property type="evidence" value="ECO:0007669"/>
    <property type="project" value="TreeGrafter"/>
</dbReference>
<dbReference type="AlphaFoldDB" id="X0SX66"/>
<feature type="domain" description="Sulfatase N-terminal" evidence="2">
    <location>
        <begin position="5"/>
        <end position="231"/>
    </location>
</feature>
<reference evidence="3" key="1">
    <citation type="journal article" date="2014" name="Front. Microbiol.">
        <title>High frequency of phylogenetically diverse reductive dehalogenase-homologous genes in deep subseafloor sedimentary metagenomes.</title>
        <authorList>
            <person name="Kawai M."/>
            <person name="Futagami T."/>
            <person name="Toyoda A."/>
            <person name="Takaki Y."/>
            <person name="Nishi S."/>
            <person name="Hori S."/>
            <person name="Arai W."/>
            <person name="Tsubouchi T."/>
            <person name="Morono Y."/>
            <person name="Uchiyama I."/>
            <person name="Ito T."/>
            <person name="Fujiyama A."/>
            <person name="Inagaki F."/>
            <person name="Takami H."/>
        </authorList>
    </citation>
    <scope>NUCLEOTIDE SEQUENCE</scope>
    <source>
        <strain evidence="3">Expedition CK06-06</strain>
    </source>
</reference>
<organism evidence="3">
    <name type="scientific">marine sediment metagenome</name>
    <dbReference type="NCBI Taxonomy" id="412755"/>
    <lineage>
        <taxon>unclassified sequences</taxon>
        <taxon>metagenomes</taxon>
        <taxon>ecological metagenomes</taxon>
    </lineage>
</organism>
<comment type="caution">
    <text evidence="3">The sequence shown here is derived from an EMBL/GenBank/DDBJ whole genome shotgun (WGS) entry which is preliminary data.</text>
</comment>
<comment type="similarity">
    <text evidence="1">Belongs to the sulfatase family.</text>
</comment>
<evidence type="ECO:0000259" key="2">
    <source>
        <dbReference type="Pfam" id="PF00884"/>
    </source>
</evidence>
<proteinExistence type="inferred from homology"/>
<evidence type="ECO:0000256" key="1">
    <source>
        <dbReference type="ARBA" id="ARBA00008779"/>
    </source>
</evidence>
<protein>
    <recommendedName>
        <fullName evidence="2">Sulfatase N-terminal domain-containing protein</fullName>
    </recommendedName>
</protein>
<dbReference type="SUPFAM" id="SSF53649">
    <property type="entry name" value="Alkaline phosphatase-like"/>
    <property type="match status" value="1"/>
</dbReference>
<evidence type="ECO:0000313" key="3">
    <source>
        <dbReference type="EMBL" id="GAF79736.1"/>
    </source>
</evidence>
<dbReference type="Pfam" id="PF00884">
    <property type="entry name" value="Sulfatase"/>
    <property type="match status" value="1"/>
</dbReference>
<name>X0SX66_9ZZZZ</name>
<gene>
    <name evidence="3" type="ORF">S01H1_08867</name>
</gene>
<dbReference type="PANTHER" id="PTHR42693">
    <property type="entry name" value="ARYLSULFATASE FAMILY MEMBER"/>
    <property type="match status" value="1"/>
</dbReference>
<dbReference type="InterPro" id="IPR000917">
    <property type="entry name" value="Sulfatase_N"/>
</dbReference>
<dbReference type="InterPro" id="IPR050738">
    <property type="entry name" value="Sulfatase"/>
</dbReference>